<sequence>MGLPEIEAIGNCNSSKPVFHCSSGVCVPADVLCNGIPDCENGMDESIQQCGK</sequence>
<dbReference type="PROSITE" id="PS50068">
    <property type="entry name" value="LDLRA_2"/>
    <property type="match status" value="1"/>
</dbReference>
<organism evidence="2 3">
    <name type="scientific">Rhodnius prolixus</name>
    <name type="common">Triatomid bug</name>
    <dbReference type="NCBI Taxonomy" id="13249"/>
    <lineage>
        <taxon>Eukaryota</taxon>
        <taxon>Metazoa</taxon>
        <taxon>Ecdysozoa</taxon>
        <taxon>Arthropoda</taxon>
        <taxon>Hexapoda</taxon>
        <taxon>Insecta</taxon>
        <taxon>Pterygota</taxon>
        <taxon>Neoptera</taxon>
        <taxon>Paraneoptera</taxon>
        <taxon>Hemiptera</taxon>
        <taxon>Heteroptera</taxon>
        <taxon>Panheteroptera</taxon>
        <taxon>Cimicomorpha</taxon>
        <taxon>Reduviidae</taxon>
        <taxon>Triatominae</taxon>
        <taxon>Rhodnius</taxon>
    </lineage>
</organism>
<dbReference type="Gene3D" id="4.10.400.10">
    <property type="entry name" value="Low-density Lipoprotein Receptor"/>
    <property type="match status" value="1"/>
</dbReference>
<dbReference type="Pfam" id="PF00057">
    <property type="entry name" value="Ldl_recept_a"/>
    <property type="match status" value="1"/>
</dbReference>
<feature type="disulfide bond" evidence="1">
    <location>
        <begin position="21"/>
        <end position="39"/>
    </location>
</feature>
<protein>
    <submittedName>
        <fullName evidence="2">Uncharacterized protein</fullName>
    </submittedName>
</protein>
<comment type="caution">
    <text evidence="1">Lacks conserved residue(s) required for the propagation of feature annotation.</text>
</comment>
<dbReference type="SMART" id="SM00192">
    <property type="entry name" value="LDLa"/>
    <property type="match status" value="1"/>
</dbReference>
<dbReference type="InterPro" id="IPR002172">
    <property type="entry name" value="LDrepeatLR_classA_rpt"/>
</dbReference>
<keyword evidence="3" id="KW-1185">Reference proteome</keyword>
<keyword evidence="1" id="KW-1015">Disulfide bond</keyword>
<dbReference type="AlphaFoldDB" id="T1IEK7"/>
<evidence type="ECO:0000313" key="2">
    <source>
        <dbReference type="EnsemblMetazoa" id="RPRC014727-PA"/>
    </source>
</evidence>
<dbReference type="EMBL" id="ACPB03014065">
    <property type="status" value="NOT_ANNOTATED_CDS"/>
    <property type="molecule type" value="Genomic_DNA"/>
</dbReference>
<dbReference type="VEuPathDB" id="VectorBase:RPRC014727"/>
<proteinExistence type="predicted"/>
<dbReference type="SUPFAM" id="SSF57424">
    <property type="entry name" value="LDL receptor-like module"/>
    <property type="match status" value="1"/>
</dbReference>
<dbReference type="EnsemblMetazoa" id="RPRC014727-RA">
    <property type="protein sequence ID" value="RPRC014727-PA"/>
    <property type="gene ID" value="RPRC014727"/>
</dbReference>
<dbReference type="CDD" id="cd00112">
    <property type="entry name" value="LDLa"/>
    <property type="match status" value="1"/>
</dbReference>
<accession>T1IEK7</accession>
<reference evidence="2" key="1">
    <citation type="submission" date="2015-05" db="UniProtKB">
        <authorList>
            <consortium name="EnsemblMetazoa"/>
        </authorList>
    </citation>
    <scope>IDENTIFICATION</scope>
</reference>
<dbReference type="Proteomes" id="UP000015103">
    <property type="component" value="Unassembled WGS sequence"/>
</dbReference>
<name>T1IEK7_RHOPR</name>
<dbReference type="HOGENOM" id="CLU_3089760_0_0_1"/>
<evidence type="ECO:0000313" key="3">
    <source>
        <dbReference type="Proteomes" id="UP000015103"/>
    </source>
</evidence>
<dbReference type="InParanoid" id="T1IEK7"/>
<dbReference type="InterPro" id="IPR036055">
    <property type="entry name" value="LDL_receptor-like_sf"/>
</dbReference>
<evidence type="ECO:0000256" key="1">
    <source>
        <dbReference type="PROSITE-ProRule" id="PRU00124"/>
    </source>
</evidence>